<feature type="region of interest" description="Disordered" evidence="1">
    <location>
        <begin position="1023"/>
        <end position="1042"/>
    </location>
</feature>
<dbReference type="CTD" id="55200"/>
<dbReference type="InterPro" id="IPR000219">
    <property type="entry name" value="DH_dom"/>
</dbReference>
<accession>A0A3B3XGK6</accession>
<dbReference type="PANTHER" id="PTHR13217">
    <property type="entry name" value="PLECKSTRIN HOMOLOGY DOMAIN-CONTAINING FAMILY G MEMBER 7"/>
    <property type="match status" value="1"/>
</dbReference>
<dbReference type="GeneID" id="106921377"/>
<dbReference type="InterPro" id="IPR011993">
    <property type="entry name" value="PH-like_dom_sf"/>
</dbReference>
<feature type="compositionally biased region" description="Polar residues" evidence="1">
    <location>
        <begin position="771"/>
        <end position="794"/>
    </location>
</feature>
<reference evidence="3" key="1">
    <citation type="submission" date="2025-08" db="UniProtKB">
        <authorList>
            <consortium name="Ensembl"/>
        </authorList>
    </citation>
    <scope>IDENTIFICATION</scope>
</reference>
<dbReference type="RefSeq" id="XP_014848529.1">
    <property type="nucleotide sequence ID" value="XM_014993043.1"/>
</dbReference>
<feature type="compositionally biased region" description="Polar residues" evidence="1">
    <location>
        <begin position="931"/>
        <end position="945"/>
    </location>
</feature>
<dbReference type="GO" id="GO:0007266">
    <property type="term" value="P:Rho protein signal transduction"/>
    <property type="evidence" value="ECO:0007669"/>
    <property type="project" value="TreeGrafter"/>
</dbReference>
<feature type="compositionally biased region" description="Basic and acidic residues" evidence="1">
    <location>
        <begin position="890"/>
        <end position="919"/>
    </location>
</feature>
<evidence type="ECO:0000259" key="2">
    <source>
        <dbReference type="PROSITE" id="PS50010"/>
    </source>
</evidence>
<reference evidence="3" key="2">
    <citation type="submission" date="2025-09" db="UniProtKB">
        <authorList>
            <consortium name="Ensembl"/>
        </authorList>
    </citation>
    <scope>IDENTIFICATION</scope>
</reference>
<dbReference type="PROSITE" id="PS50010">
    <property type="entry name" value="DH_2"/>
    <property type="match status" value="1"/>
</dbReference>
<evidence type="ECO:0000313" key="3">
    <source>
        <dbReference type="Ensembl" id="ENSPMEP00000014172.1"/>
    </source>
</evidence>
<feature type="region of interest" description="Disordered" evidence="1">
    <location>
        <begin position="28"/>
        <end position="47"/>
    </location>
</feature>
<dbReference type="InterPro" id="IPR035899">
    <property type="entry name" value="DBL_dom_sf"/>
</dbReference>
<dbReference type="AlphaFoldDB" id="A0A3B3XGK6"/>
<dbReference type="SUPFAM" id="SSF48065">
    <property type="entry name" value="DBL homology domain (DH-domain)"/>
    <property type="match status" value="1"/>
</dbReference>
<feature type="region of interest" description="Disordered" evidence="1">
    <location>
        <begin position="810"/>
        <end position="947"/>
    </location>
</feature>
<dbReference type="STRING" id="48701.ENSPMEP00000014172"/>
<feature type="domain" description="DH" evidence="2">
    <location>
        <begin position="163"/>
        <end position="355"/>
    </location>
</feature>
<evidence type="ECO:0000256" key="1">
    <source>
        <dbReference type="SAM" id="MobiDB-lite"/>
    </source>
</evidence>
<feature type="region of interest" description="Disordered" evidence="1">
    <location>
        <begin position="719"/>
        <end position="794"/>
    </location>
</feature>
<dbReference type="Gene3D" id="2.30.29.30">
    <property type="entry name" value="Pleckstrin-homology domain (PH domain)/Phosphotyrosine-binding domain (PTB)"/>
    <property type="match status" value="1"/>
</dbReference>
<dbReference type="GO" id="GO:0043542">
    <property type="term" value="P:endothelial cell migration"/>
    <property type="evidence" value="ECO:0007669"/>
    <property type="project" value="TreeGrafter"/>
</dbReference>
<proteinExistence type="predicted"/>
<name>A0A3B3XGK6_9TELE</name>
<dbReference type="Proteomes" id="UP000261480">
    <property type="component" value="Unplaced"/>
</dbReference>
<dbReference type="Ensembl" id="ENSPMET00000022084.1">
    <property type="protein sequence ID" value="ENSPMEP00000014172.1"/>
    <property type="gene ID" value="ENSPMEG00000000365.1"/>
</dbReference>
<sequence>MDPTKPSLSTKMPYVNNGEFESVMKEMVQRQDSLNGEKQKDAETRETDVMDGLPTDVAHRRGSADKNKFSTFGHQRRSKMKAVTDFATLSKVNSSGSKSRTPLKQVFGSQGVSEDLLTKHLEAFAVPANLSWIWKEEVQGTALESSWTELVKSHTTMAKKQRHQQAALWELVQTELIYINKLKIIKDLVIAALVHLHQYDVLQEVKPNQLFSNLSSILQAHQLFWQEVVYPMLQEVRRTGKPFDPMRLEAGCLQFHERFTAYHHYCWEEENNLEFTRKQMESNPHFLAFVQWVENHPQGERMRLGDMQAKPHQRITKYPLLLKAVLKETQEPHVQQALRAMLTTVNSFLESINDFMKYKDEQLALYTSAQKIEGYEVEGINEEIDKIVRDACRFDLTYPIRGVGPKVVRKLLLEDNLKIRGSKTEVVALLFSDVLLLTKVQKKAERLKVFRPPLALDRMNCVPLKDGNSLVLVEVGELQCMMNVTILVTSNPEKCSTWVKAIKTAKEDLLEMRKQEDDRLDNVRSLQQDTKPAVDVKDDDMEVEEQPPITLRLMNELTDVINKTPTVNGSEEADQDQMSPLSSGLPPKVPYKPIRKNIPTRQPARKEQEWIEMGIRRKHLEENEKTAETSMMNTQSTLRTRGELSKPYLFGQNEGLGMYNPKRQPIRLIDELPAVDYPTDEEVTFQVPHEPKIMSRPQFGKPPVEKRLIRSNSDIQFVPQDAGRTSSSSQFGDPGTPPDATGFPQNLKSPGLRKRRPGSTSQGPPTPTSSFLNEPTLTLTAPDSSNSECSMQVKRSSLPTKFDLDVHLGVNQKPTKSKQAPNPYPKYYSDAEAFSESEGSGPKFHNKKFKFKDLRSSSSPNVLNRGGQRARRPSDSSYPAEETPKTGYTLKERTSRVEGVLERAKERAKDKAGMKRDKPLQTNLQYLRPSSPFNNAPSPTPSEGGNETDLEEVALIRPRTLTVSTGWKEQLVDGDEDDKSSGNAIMDGEVVDWRGWCLDDDEVMDHLSPRGEGLMEGISRSLADMGRPEMFPGQDDGEYSQV</sequence>
<feature type="region of interest" description="Disordered" evidence="1">
    <location>
        <begin position="565"/>
        <end position="606"/>
    </location>
</feature>
<dbReference type="GO" id="GO:0030424">
    <property type="term" value="C:axon"/>
    <property type="evidence" value="ECO:0007669"/>
    <property type="project" value="TreeGrafter"/>
</dbReference>
<evidence type="ECO:0000313" key="4">
    <source>
        <dbReference type="Proteomes" id="UP000261480"/>
    </source>
</evidence>
<dbReference type="SUPFAM" id="SSF50729">
    <property type="entry name" value="PH domain-like"/>
    <property type="match status" value="1"/>
</dbReference>
<dbReference type="KEGG" id="pmei:106921377"/>
<dbReference type="PANTHER" id="PTHR13217:SF10">
    <property type="entry name" value="PLECKSTRIN HOMOLOGY DOMAIN-CONTAINING FAMILY G MEMBER 6 ISOFORM X1"/>
    <property type="match status" value="1"/>
</dbReference>
<dbReference type="GO" id="GO:0030139">
    <property type="term" value="C:endocytic vesicle"/>
    <property type="evidence" value="ECO:0007669"/>
    <property type="project" value="TreeGrafter"/>
</dbReference>
<dbReference type="Pfam" id="PF00621">
    <property type="entry name" value="RhoGEF"/>
    <property type="match status" value="1"/>
</dbReference>
<organism evidence="3 4">
    <name type="scientific">Poecilia mexicana</name>
    <dbReference type="NCBI Taxonomy" id="48701"/>
    <lineage>
        <taxon>Eukaryota</taxon>
        <taxon>Metazoa</taxon>
        <taxon>Chordata</taxon>
        <taxon>Craniata</taxon>
        <taxon>Vertebrata</taxon>
        <taxon>Euteleostomi</taxon>
        <taxon>Actinopterygii</taxon>
        <taxon>Neopterygii</taxon>
        <taxon>Teleostei</taxon>
        <taxon>Neoteleostei</taxon>
        <taxon>Acanthomorphata</taxon>
        <taxon>Ovalentaria</taxon>
        <taxon>Atherinomorphae</taxon>
        <taxon>Cyprinodontiformes</taxon>
        <taxon>Poeciliidae</taxon>
        <taxon>Poeciliinae</taxon>
        <taxon>Poecilia</taxon>
    </lineage>
</organism>
<dbReference type="SMART" id="SM00325">
    <property type="entry name" value="RhoGEF"/>
    <property type="match status" value="1"/>
</dbReference>
<dbReference type="GO" id="GO:0005085">
    <property type="term" value="F:guanyl-nucleotide exchange factor activity"/>
    <property type="evidence" value="ECO:0007669"/>
    <property type="project" value="InterPro"/>
</dbReference>
<dbReference type="Gene3D" id="1.20.900.10">
    <property type="entry name" value="Dbl homology (DH) domain"/>
    <property type="match status" value="1"/>
</dbReference>
<dbReference type="OrthoDB" id="660555at2759"/>
<dbReference type="GO" id="GO:0005886">
    <property type="term" value="C:plasma membrane"/>
    <property type="evidence" value="ECO:0007669"/>
    <property type="project" value="TreeGrafter"/>
</dbReference>
<protein>
    <recommendedName>
        <fullName evidence="2">DH domain-containing protein</fullName>
    </recommendedName>
</protein>
<dbReference type="CDD" id="cd00160">
    <property type="entry name" value="RhoGEF"/>
    <property type="match status" value="1"/>
</dbReference>
<dbReference type="InterPro" id="IPR040181">
    <property type="entry name" value="PKHG5/7"/>
</dbReference>
<keyword evidence="4" id="KW-1185">Reference proteome</keyword>